<dbReference type="SUPFAM" id="SSF56935">
    <property type="entry name" value="Porins"/>
    <property type="match status" value="1"/>
</dbReference>
<dbReference type="InterPro" id="IPR013783">
    <property type="entry name" value="Ig-like_fold"/>
</dbReference>
<evidence type="ECO:0000256" key="3">
    <source>
        <dbReference type="ARBA" id="ARBA00023237"/>
    </source>
</evidence>
<evidence type="ECO:0000259" key="5">
    <source>
        <dbReference type="Pfam" id="PF14905"/>
    </source>
</evidence>
<sequence length="816" mass="90735">MKKLLILCVALVHCLLSLAQSSKGTISFTIKDQRGHALENMTVEVLKKSDSTLMKTAFSGKDGYAEINNLNLGTYMIRVTGIGYTHFYSNTIELTSANASIQLPAILMTNQTAEMSAVTVTAKKPFIQKLSDRIVVNVESSIIGAGSSAMDVLERSPGVNIDQNDVISLRGRSGLIIMIDGKPTPMTGADLANYLRGLPSGAIDRIDIITNPSAKYDAAGNAGIIDIRLKKDQRKGMNGTLTAGYGQGVYPKANGGVVFNYRDKAVNVFGNYNYAYRIVFNNLLLDRRFFNNGAYVGGDLKDNYGKTPINTHTARAGADFFLSKKTILGFVVNANFNQYSRDNRNSSIVLNSQAQKESTFNANATNDDNARNFVANINLKHSIDTTGQEISADLDYGSYNSNSLSLNSTSYSKLDGTPLQPNYILQGDQSGQLDFKIGKIDYVRPLNKTARIEAGMKTSFVSSDNDAKFFDVSSGSPVNDVNKTNHFLYKENNNAGYVNFSKTFKKFDLQLGLRGEHTNLKTQQLSGNIKFDSSYFQLFPSAFFNYKLKENQVLGISVSRRIDRPGYSQLNPFLFLIDVTTYATGRPGLLPQLTWSYEMSYTLKNLSFTANYSHTKNHQDIAIARFKDVFPSVPSDDNVTVQIPINLSSSDYYGLNISAPVRINAWWNMVNDGNFYYNQFNGQLGVTRLNRGRPAASIRNNNMFTFKKGWSAELSGTWNSAGQSGFMVFDPRWNLSAGVQKTILKGKGTLRANVSDIFWTDLPQAVITYDNYIEKWKAYRETRVANLTFSYRFGNNKVQAARRRATASEEERRRAN</sequence>
<proteinExistence type="predicted"/>
<feature type="domain" description="Outer membrane protein beta-barrel" evidence="5">
    <location>
        <begin position="381"/>
        <end position="791"/>
    </location>
</feature>
<dbReference type="RefSeq" id="WP_237868270.1">
    <property type="nucleotide sequence ID" value="NZ_JAKLTR010000001.1"/>
</dbReference>
<evidence type="ECO:0000313" key="6">
    <source>
        <dbReference type="EMBL" id="MCG2613045.1"/>
    </source>
</evidence>
<dbReference type="EMBL" id="JAKLTR010000001">
    <property type="protein sequence ID" value="MCG2613045.1"/>
    <property type="molecule type" value="Genomic_DNA"/>
</dbReference>
<reference evidence="6" key="1">
    <citation type="submission" date="2022-01" db="EMBL/GenBank/DDBJ databases">
        <authorList>
            <person name="Jo J.-H."/>
            <person name="Im W.-T."/>
        </authorList>
    </citation>
    <scope>NUCLEOTIDE SEQUENCE</scope>
    <source>
        <strain evidence="6">NA20</strain>
    </source>
</reference>
<dbReference type="InterPro" id="IPR037066">
    <property type="entry name" value="Plug_dom_sf"/>
</dbReference>
<comment type="subcellular location">
    <subcellularLocation>
        <location evidence="1">Cell outer membrane</location>
    </subcellularLocation>
</comment>
<dbReference type="Pfam" id="PF14905">
    <property type="entry name" value="OMP_b-brl_3"/>
    <property type="match status" value="1"/>
</dbReference>
<dbReference type="InterPro" id="IPR041700">
    <property type="entry name" value="OMP_b-brl_3"/>
</dbReference>
<keyword evidence="3" id="KW-0998">Cell outer membrane</keyword>
<evidence type="ECO:0000313" key="7">
    <source>
        <dbReference type="Proteomes" id="UP001165367"/>
    </source>
</evidence>
<feature type="signal peptide" evidence="4">
    <location>
        <begin position="1"/>
        <end position="19"/>
    </location>
</feature>
<gene>
    <name evidence="6" type="ORF">LZZ85_02100</name>
</gene>
<keyword evidence="4" id="KW-0732">Signal</keyword>
<accession>A0ABS9KL42</accession>
<protein>
    <submittedName>
        <fullName evidence="6">TonB-dependent receptor</fullName>
    </submittedName>
</protein>
<dbReference type="PANTHER" id="PTHR40980">
    <property type="entry name" value="PLUG DOMAIN-CONTAINING PROTEIN"/>
    <property type="match status" value="1"/>
</dbReference>
<evidence type="ECO:0000256" key="1">
    <source>
        <dbReference type="ARBA" id="ARBA00004442"/>
    </source>
</evidence>
<dbReference type="PANTHER" id="PTHR40980:SF4">
    <property type="entry name" value="TONB-DEPENDENT RECEPTOR-LIKE BETA-BARREL DOMAIN-CONTAINING PROTEIN"/>
    <property type="match status" value="1"/>
</dbReference>
<evidence type="ECO:0000256" key="2">
    <source>
        <dbReference type="ARBA" id="ARBA00023136"/>
    </source>
</evidence>
<dbReference type="Gene3D" id="2.170.130.10">
    <property type="entry name" value="TonB-dependent receptor, plug domain"/>
    <property type="match status" value="1"/>
</dbReference>
<dbReference type="Pfam" id="PF13620">
    <property type="entry name" value="CarboxypepD_reg"/>
    <property type="match status" value="1"/>
</dbReference>
<keyword evidence="7" id="KW-1185">Reference proteome</keyword>
<comment type="caution">
    <text evidence="6">The sequence shown here is derived from an EMBL/GenBank/DDBJ whole genome shotgun (WGS) entry which is preliminary data.</text>
</comment>
<dbReference type="Gene3D" id="2.60.40.10">
    <property type="entry name" value="Immunoglobulins"/>
    <property type="match status" value="1"/>
</dbReference>
<organism evidence="6 7">
    <name type="scientific">Terrimonas ginsenosidimutans</name>
    <dbReference type="NCBI Taxonomy" id="2908004"/>
    <lineage>
        <taxon>Bacteria</taxon>
        <taxon>Pseudomonadati</taxon>
        <taxon>Bacteroidota</taxon>
        <taxon>Chitinophagia</taxon>
        <taxon>Chitinophagales</taxon>
        <taxon>Chitinophagaceae</taxon>
        <taxon>Terrimonas</taxon>
    </lineage>
</organism>
<dbReference type="Proteomes" id="UP001165367">
    <property type="component" value="Unassembled WGS sequence"/>
</dbReference>
<dbReference type="Gene3D" id="2.40.170.20">
    <property type="entry name" value="TonB-dependent receptor, beta-barrel domain"/>
    <property type="match status" value="1"/>
</dbReference>
<keyword evidence="6" id="KW-0675">Receptor</keyword>
<dbReference type="SUPFAM" id="SSF49478">
    <property type="entry name" value="Cna protein B-type domain"/>
    <property type="match status" value="1"/>
</dbReference>
<name>A0ABS9KL42_9BACT</name>
<feature type="chain" id="PRO_5045562754" evidence="4">
    <location>
        <begin position="20"/>
        <end position="816"/>
    </location>
</feature>
<keyword evidence="2" id="KW-0472">Membrane</keyword>
<evidence type="ECO:0000256" key="4">
    <source>
        <dbReference type="SAM" id="SignalP"/>
    </source>
</evidence>
<dbReference type="InterPro" id="IPR036942">
    <property type="entry name" value="Beta-barrel_TonB_sf"/>
</dbReference>